<sequence>MKGVGVGGVNRCERPDREGPVAAHGFGKFKQTGIYLDPVAQQPWGFKVVVHLAASKDCPERPLYDRSPAGQKRL</sequence>
<name>A0ABR4F0B5_9PEZI</name>
<dbReference type="Proteomes" id="UP001600888">
    <property type="component" value="Unassembled WGS sequence"/>
</dbReference>
<evidence type="ECO:0000313" key="2">
    <source>
        <dbReference type="Proteomes" id="UP001600888"/>
    </source>
</evidence>
<dbReference type="EMBL" id="JBAWTH010000017">
    <property type="protein sequence ID" value="KAL2288143.1"/>
    <property type="molecule type" value="Genomic_DNA"/>
</dbReference>
<accession>A0ABR4F0B5</accession>
<organism evidence="1 2">
    <name type="scientific">Diaporthe vaccinii</name>
    <dbReference type="NCBI Taxonomy" id="105482"/>
    <lineage>
        <taxon>Eukaryota</taxon>
        <taxon>Fungi</taxon>
        <taxon>Dikarya</taxon>
        <taxon>Ascomycota</taxon>
        <taxon>Pezizomycotina</taxon>
        <taxon>Sordariomycetes</taxon>
        <taxon>Sordariomycetidae</taxon>
        <taxon>Diaporthales</taxon>
        <taxon>Diaporthaceae</taxon>
        <taxon>Diaporthe</taxon>
        <taxon>Diaporthe eres species complex</taxon>
    </lineage>
</organism>
<protein>
    <submittedName>
        <fullName evidence="1">Uncharacterized protein</fullName>
    </submittedName>
</protein>
<gene>
    <name evidence="1" type="ORF">FJTKL_04255</name>
</gene>
<keyword evidence="2" id="KW-1185">Reference proteome</keyword>
<evidence type="ECO:0000313" key="1">
    <source>
        <dbReference type="EMBL" id="KAL2288143.1"/>
    </source>
</evidence>
<proteinExistence type="predicted"/>
<comment type="caution">
    <text evidence="1">The sequence shown here is derived from an EMBL/GenBank/DDBJ whole genome shotgun (WGS) entry which is preliminary data.</text>
</comment>
<reference evidence="1 2" key="1">
    <citation type="submission" date="2024-03" db="EMBL/GenBank/DDBJ databases">
        <title>A high-quality draft genome sequence of Diaporthe vaccinii, a causative agent of upright dieback and viscid rot disease in cranberry plants.</title>
        <authorList>
            <person name="Sarrasin M."/>
            <person name="Lang B.F."/>
            <person name="Burger G."/>
        </authorList>
    </citation>
    <scope>NUCLEOTIDE SEQUENCE [LARGE SCALE GENOMIC DNA]</scope>
    <source>
        <strain evidence="1 2">IS7</strain>
    </source>
</reference>